<organism evidence="3 4">
    <name type="scientific">Oryza meyeriana var. granulata</name>
    <dbReference type="NCBI Taxonomy" id="110450"/>
    <lineage>
        <taxon>Eukaryota</taxon>
        <taxon>Viridiplantae</taxon>
        <taxon>Streptophyta</taxon>
        <taxon>Embryophyta</taxon>
        <taxon>Tracheophyta</taxon>
        <taxon>Spermatophyta</taxon>
        <taxon>Magnoliopsida</taxon>
        <taxon>Liliopsida</taxon>
        <taxon>Poales</taxon>
        <taxon>Poaceae</taxon>
        <taxon>BOP clade</taxon>
        <taxon>Oryzoideae</taxon>
        <taxon>Oryzeae</taxon>
        <taxon>Oryzinae</taxon>
        <taxon>Oryza</taxon>
        <taxon>Oryza meyeriana</taxon>
    </lineage>
</organism>
<reference evidence="3 4" key="1">
    <citation type="submission" date="2019-11" db="EMBL/GenBank/DDBJ databases">
        <title>Whole genome sequence of Oryza granulata.</title>
        <authorList>
            <person name="Li W."/>
        </authorList>
    </citation>
    <scope>NUCLEOTIDE SEQUENCE [LARGE SCALE GENOMIC DNA]</scope>
    <source>
        <strain evidence="4">cv. Menghai</strain>
        <tissue evidence="3">Leaf</tissue>
    </source>
</reference>
<keyword evidence="4" id="KW-1185">Reference proteome</keyword>
<feature type="region of interest" description="Disordered" evidence="1">
    <location>
        <begin position="66"/>
        <end position="128"/>
    </location>
</feature>
<proteinExistence type="predicted"/>
<name>A0A6G1FAN5_9ORYZ</name>
<keyword evidence="2" id="KW-0732">Signal</keyword>
<dbReference type="AlphaFoldDB" id="A0A6G1FAN5"/>
<evidence type="ECO:0000256" key="2">
    <source>
        <dbReference type="SAM" id="SignalP"/>
    </source>
</evidence>
<evidence type="ECO:0000313" key="4">
    <source>
        <dbReference type="Proteomes" id="UP000479710"/>
    </source>
</evidence>
<feature type="chain" id="PRO_5026142346" evidence="2">
    <location>
        <begin position="27"/>
        <end position="128"/>
    </location>
</feature>
<evidence type="ECO:0000313" key="3">
    <source>
        <dbReference type="EMBL" id="KAF0933987.1"/>
    </source>
</evidence>
<sequence length="128" mass="13383">MSSKKLLALIMAMAVATAGLAFLASAEEGAAERHAMASAAISSAMVMQGEDDLQVTLPWRRVLRHRGKKERGGGGDGDLDWRPWRIPPSGPSSRGHVAVDVDAPEEEKTTTTAEAAAGVSRSTSSSVP</sequence>
<dbReference type="Proteomes" id="UP000479710">
    <property type="component" value="Unassembled WGS sequence"/>
</dbReference>
<dbReference type="OrthoDB" id="10547829at2759"/>
<comment type="caution">
    <text evidence="3">The sequence shown here is derived from an EMBL/GenBank/DDBJ whole genome shotgun (WGS) entry which is preliminary data.</text>
</comment>
<dbReference type="EMBL" id="SPHZ02000001">
    <property type="protein sequence ID" value="KAF0933987.1"/>
    <property type="molecule type" value="Genomic_DNA"/>
</dbReference>
<protein>
    <submittedName>
        <fullName evidence="3">Uncharacterized protein</fullName>
    </submittedName>
</protein>
<evidence type="ECO:0000256" key="1">
    <source>
        <dbReference type="SAM" id="MobiDB-lite"/>
    </source>
</evidence>
<accession>A0A6G1FAN5</accession>
<feature type="signal peptide" evidence="2">
    <location>
        <begin position="1"/>
        <end position="26"/>
    </location>
</feature>
<gene>
    <name evidence="3" type="ORF">E2562_021046</name>
</gene>